<dbReference type="STRING" id="1314790.A0A1Y1Y349"/>
<dbReference type="InterPro" id="IPR036915">
    <property type="entry name" value="Cyclin-like_sf"/>
</dbReference>
<dbReference type="CDD" id="cd20557">
    <property type="entry name" value="CYCLIN_ScPCL1-like"/>
    <property type="match status" value="1"/>
</dbReference>
<dbReference type="OrthoDB" id="286814at2759"/>
<keyword evidence="5" id="KW-1185">Reference proteome</keyword>
<comment type="caution">
    <text evidence="4">The sequence shown here is derived from an EMBL/GenBank/DDBJ whole genome shotgun (WGS) entry which is preliminary data.</text>
</comment>
<dbReference type="EMBL" id="MCFE01000277">
    <property type="protein sequence ID" value="ORX92409.1"/>
    <property type="molecule type" value="Genomic_DNA"/>
</dbReference>
<keyword evidence="2" id="KW-1133">Transmembrane helix</keyword>
<dbReference type="GO" id="GO:0019901">
    <property type="term" value="F:protein kinase binding"/>
    <property type="evidence" value="ECO:0007669"/>
    <property type="project" value="InterPro"/>
</dbReference>
<name>A0A1Y1Y349_9FUNG</name>
<dbReference type="GO" id="GO:0005634">
    <property type="term" value="C:nucleus"/>
    <property type="evidence" value="ECO:0007669"/>
    <property type="project" value="TreeGrafter"/>
</dbReference>
<dbReference type="Pfam" id="PF00134">
    <property type="entry name" value="Cyclin_N"/>
    <property type="match status" value="1"/>
</dbReference>
<dbReference type="InterPro" id="IPR006671">
    <property type="entry name" value="Cyclin_N"/>
</dbReference>
<feature type="region of interest" description="Disordered" evidence="1">
    <location>
        <begin position="1"/>
        <end position="23"/>
    </location>
</feature>
<gene>
    <name evidence="4" type="ORF">K493DRAFT_316602</name>
</gene>
<evidence type="ECO:0000256" key="2">
    <source>
        <dbReference type="SAM" id="Phobius"/>
    </source>
</evidence>
<dbReference type="Proteomes" id="UP000193498">
    <property type="component" value="Unassembled WGS sequence"/>
</dbReference>
<evidence type="ECO:0000313" key="5">
    <source>
        <dbReference type="Proteomes" id="UP000193498"/>
    </source>
</evidence>
<keyword evidence="2" id="KW-0812">Transmembrane</keyword>
<keyword evidence="2" id="KW-0472">Membrane</keyword>
<dbReference type="Gene3D" id="1.10.472.10">
    <property type="entry name" value="Cyclin-like"/>
    <property type="match status" value="1"/>
</dbReference>
<proteinExistence type="predicted"/>
<dbReference type="AlphaFoldDB" id="A0A1Y1Y349"/>
<feature type="compositionally biased region" description="Basic and acidic residues" evidence="1">
    <location>
        <begin position="9"/>
        <end position="23"/>
    </location>
</feature>
<evidence type="ECO:0000259" key="3">
    <source>
        <dbReference type="Pfam" id="PF00134"/>
    </source>
</evidence>
<evidence type="ECO:0000313" key="4">
    <source>
        <dbReference type="EMBL" id="ORX92409.1"/>
    </source>
</evidence>
<reference evidence="4 5" key="1">
    <citation type="submission" date="2016-07" db="EMBL/GenBank/DDBJ databases">
        <title>Pervasive Adenine N6-methylation of Active Genes in Fungi.</title>
        <authorList>
            <consortium name="DOE Joint Genome Institute"/>
            <person name="Mondo S.J."/>
            <person name="Dannebaum R.O."/>
            <person name="Kuo R.C."/>
            <person name="Labutti K."/>
            <person name="Haridas S."/>
            <person name="Kuo A."/>
            <person name="Salamov A."/>
            <person name="Ahrendt S.R."/>
            <person name="Lipzen A."/>
            <person name="Sullivan W."/>
            <person name="Andreopoulos W.B."/>
            <person name="Clum A."/>
            <person name="Lindquist E."/>
            <person name="Daum C."/>
            <person name="Ramamoorthy G.K."/>
            <person name="Gryganskyi A."/>
            <person name="Culley D."/>
            <person name="Magnuson J.K."/>
            <person name="James T.Y."/>
            <person name="O'Malley M.A."/>
            <person name="Stajich J.E."/>
            <person name="Spatafora J.W."/>
            <person name="Visel A."/>
            <person name="Grigoriev I.V."/>
        </authorList>
    </citation>
    <scope>NUCLEOTIDE SEQUENCE [LARGE SCALE GENOMIC DNA]</scope>
    <source>
        <strain evidence="4 5">CBS 931.73</strain>
    </source>
</reference>
<feature type="domain" description="Cyclin N-terminal" evidence="3">
    <location>
        <begin position="181"/>
        <end position="231"/>
    </location>
</feature>
<feature type="transmembrane region" description="Helical" evidence="2">
    <location>
        <begin position="289"/>
        <end position="313"/>
    </location>
</feature>
<dbReference type="PANTHER" id="PTHR15615">
    <property type="match status" value="1"/>
</dbReference>
<evidence type="ECO:0000256" key="1">
    <source>
        <dbReference type="SAM" id="MobiDB-lite"/>
    </source>
</evidence>
<dbReference type="GO" id="GO:0000307">
    <property type="term" value="C:cyclin-dependent protein kinase holoenzyme complex"/>
    <property type="evidence" value="ECO:0007669"/>
    <property type="project" value="TreeGrafter"/>
</dbReference>
<dbReference type="SUPFAM" id="SSF47954">
    <property type="entry name" value="Cyclin-like"/>
    <property type="match status" value="1"/>
</dbReference>
<dbReference type="GO" id="GO:0016538">
    <property type="term" value="F:cyclin-dependent protein serine/threonine kinase regulator activity"/>
    <property type="evidence" value="ECO:0007669"/>
    <property type="project" value="TreeGrafter"/>
</dbReference>
<accession>A0A1Y1Y349</accession>
<sequence length="407" mass="46381">MGTKRKNQRKEQRREQSLKDKDEALRKAASQISDPLGEYRLFIRRLRSYGMSAEDYTHIPLNLIDFTATMIASMITGENFLLPYLQPINVFDPSGVLPLEMDLSAVNFIRRILNKTQLSCTSLILALFFVDRLKSESNQTYQSARRRSRRCLYDDDVSQARKSTLETNEQSNAPRWSTVPMFLASVIVADKYLSDATYTNEDWAEFTCGKFSLKEINDMERRFLSQLNYNLYVTEEMYEAFLSYIEVSLSLNQIYRRDVLSYKDVSILSQSLLPEYINRLNLSLRPLDAMILLGKMLSAICLFYVAAVASMAATCQYASMMIHIQHSPIVVSPPFLPVYYPTSHLSWTPAPFANISTAHDPRFVVDSHTPESLFLHGLGNSSTHPICSNFPSNFAPHGYSQPLCGLS</sequence>
<dbReference type="InterPro" id="IPR013922">
    <property type="entry name" value="Cyclin_PHO80-like"/>
</dbReference>
<dbReference type="PANTHER" id="PTHR15615:SF27">
    <property type="entry name" value="PHO85 CYCLIN CLG1"/>
    <property type="match status" value="1"/>
</dbReference>
<protein>
    <recommendedName>
        <fullName evidence="3">Cyclin N-terminal domain-containing protein</fullName>
    </recommendedName>
</protein>
<dbReference type="InParanoid" id="A0A1Y1Y349"/>
<organism evidence="4 5">
    <name type="scientific">Basidiobolus meristosporus CBS 931.73</name>
    <dbReference type="NCBI Taxonomy" id="1314790"/>
    <lineage>
        <taxon>Eukaryota</taxon>
        <taxon>Fungi</taxon>
        <taxon>Fungi incertae sedis</taxon>
        <taxon>Zoopagomycota</taxon>
        <taxon>Entomophthoromycotina</taxon>
        <taxon>Basidiobolomycetes</taxon>
        <taxon>Basidiobolales</taxon>
        <taxon>Basidiobolaceae</taxon>
        <taxon>Basidiobolus</taxon>
    </lineage>
</organism>